<dbReference type="InterPro" id="IPR002937">
    <property type="entry name" value="Amino_oxidase"/>
</dbReference>
<dbReference type="Gene3D" id="3.50.50.60">
    <property type="entry name" value="FAD/NAD(P)-binding domain"/>
    <property type="match status" value="1"/>
</dbReference>
<dbReference type="AlphaFoldDB" id="A0A7S4LAU9"/>
<comment type="similarity">
    <text evidence="4">Belongs to the flavin monoamine oxidase family.</text>
</comment>
<name>A0A7S4LAU9_9EUGL</name>
<dbReference type="InterPro" id="IPR050281">
    <property type="entry name" value="Flavin_monoamine_oxidase"/>
</dbReference>
<evidence type="ECO:0000259" key="5">
    <source>
        <dbReference type="Pfam" id="PF01593"/>
    </source>
</evidence>
<evidence type="ECO:0000256" key="4">
    <source>
        <dbReference type="RuleBase" id="RU362067"/>
    </source>
</evidence>
<dbReference type="EC" id="1.4.3.-" evidence="4"/>
<feature type="binding site" evidence="3">
    <location>
        <position position="218"/>
    </location>
    <ligand>
        <name>FAD</name>
        <dbReference type="ChEBI" id="CHEBI:57692"/>
    </ligand>
</feature>
<evidence type="ECO:0000256" key="1">
    <source>
        <dbReference type="ARBA" id="ARBA00001974"/>
    </source>
</evidence>
<evidence type="ECO:0000313" key="6">
    <source>
        <dbReference type="EMBL" id="CAE0817309.1"/>
    </source>
</evidence>
<dbReference type="Pfam" id="PF01593">
    <property type="entry name" value="Amino_oxidase"/>
    <property type="match status" value="1"/>
</dbReference>
<dbReference type="SUPFAM" id="SSF54373">
    <property type="entry name" value="FAD-linked reductases, C-terminal domain"/>
    <property type="match status" value="1"/>
</dbReference>
<keyword evidence="2 4" id="KW-0560">Oxidoreductase</keyword>
<evidence type="ECO:0000256" key="3">
    <source>
        <dbReference type="PIRSR" id="PIRSR601613-1"/>
    </source>
</evidence>
<dbReference type="PANTHER" id="PTHR10742:SF410">
    <property type="entry name" value="LYSINE-SPECIFIC HISTONE DEMETHYLASE 2"/>
    <property type="match status" value="1"/>
</dbReference>
<dbReference type="SUPFAM" id="SSF51905">
    <property type="entry name" value="FAD/NAD(P)-binding domain"/>
    <property type="match status" value="1"/>
</dbReference>
<keyword evidence="4" id="KW-0274">FAD</keyword>
<dbReference type="EMBL" id="HBJA01081451">
    <property type="protein sequence ID" value="CAE0817309.1"/>
    <property type="molecule type" value="Transcribed_RNA"/>
</dbReference>
<dbReference type="Gene3D" id="3.90.660.10">
    <property type="match status" value="1"/>
</dbReference>
<dbReference type="InterPro" id="IPR001613">
    <property type="entry name" value="Flavin_amine_oxidase"/>
</dbReference>
<dbReference type="PRINTS" id="PR00757">
    <property type="entry name" value="AMINEOXDASEF"/>
</dbReference>
<reference evidence="6" key="1">
    <citation type="submission" date="2021-01" db="EMBL/GenBank/DDBJ databases">
        <authorList>
            <person name="Corre E."/>
            <person name="Pelletier E."/>
            <person name="Niang G."/>
            <person name="Scheremetjew M."/>
            <person name="Finn R."/>
            <person name="Kale V."/>
            <person name="Holt S."/>
            <person name="Cochrane G."/>
            <person name="Meng A."/>
            <person name="Brown T."/>
            <person name="Cohen L."/>
        </authorList>
    </citation>
    <scope>NUCLEOTIDE SEQUENCE</scope>
    <source>
        <strain evidence="6">CCMP1594</strain>
    </source>
</reference>
<dbReference type="InterPro" id="IPR036188">
    <property type="entry name" value="FAD/NAD-bd_sf"/>
</dbReference>
<dbReference type="GO" id="GO:0016491">
    <property type="term" value="F:oxidoreductase activity"/>
    <property type="evidence" value="ECO:0007669"/>
    <property type="project" value="UniProtKB-KW"/>
</dbReference>
<accession>A0A7S4LAU9</accession>
<sequence length="468" mass="51332">MCDVIIVGAGAAGLAAAKRLGQLGHNVVLLEGSERVGGRLWSVPLGGRKWDLGATWIEGSGQNDAGETNPFYKLYLQYKLRPRAAGRPCSSAIFDHDGTPVPEQTMRQAHNLFSQKWANALKQRPAEDDEEDVSLGAALSEAAPAIPDEPQVKRCFDYLCSNRERYRAAMLWDLSLKWYGAYEGTFGGPGLYVTGGYGSIMTRFAQDVPGRIMHGHIVHSVECSESGVQVQAQVAKEHADADSGGSTPGMVTFQAACVLVTASLGVLQSGSITFTPPLPERKLRSLNRLGMGLFNKVLVRFAERFWDDDLGDWGYTSDEPGKWAWVNAHADHNVIECIVAADCAERLETLTDEEVLEDLCQHLQRSTNRNGPLPRIEEYAISTWRADPLHRGSYSYLATGSSPEDFEVLAEPVGNLFFAGEHTNKEDYASAHGAFISGEKAAESIHRYLQARQEQPQAQPAQDVPQLR</sequence>
<protein>
    <recommendedName>
        <fullName evidence="4">Amine oxidase</fullName>
        <ecNumber evidence="4">1.4.3.-</ecNumber>
    </recommendedName>
</protein>
<proteinExistence type="inferred from homology"/>
<keyword evidence="4" id="KW-0285">Flavoprotein</keyword>
<feature type="domain" description="Amine oxidase" evidence="5">
    <location>
        <begin position="12"/>
        <end position="445"/>
    </location>
</feature>
<organism evidence="6">
    <name type="scientific">Eutreptiella gymnastica</name>
    <dbReference type="NCBI Taxonomy" id="73025"/>
    <lineage>
        <taxon>Eukaryota</taxon>
        <taxon>Discoba</taxon>
        <taxon>Euglenozoa</taxon>
        <taxon>Euglenida</taxon>
        <taxon>Spirocuta</taxon>
        <taxon>Euglenophyceae</taxon>
        <taxon>Eutreptiales</taxon>
        <taxon>Eutreptiaceae</taxon>
        <taxon>Eutreptiella</taxon>
    </lineage>
</organism>
<evidence type="ECO:0000256" key="2">
    <source>
        <dbReference type="ARBA" id="ARBA00023002"/>
    </source>
</evidence>
<gene>
    <name evidence="6" type="ORF">EGYM00163_LOCUS28472</name>
</gene>
<comment type="cofactor">
    <cofactor evidence="1 4">
        <name>FAD</name>
        <dbReference type="ChEBI" id="CHEBI:57692"/>
    </cofactor>
</comment>
<dbReference type="PANTHER" id="PTHR10742">
    <property type="entry name" value="FLAVIN MONOAMINE OXIDASE"/>
    <property type="match status" value="1"/>
</dbReference>